<dbReference type="SUPFAM" id="SSF56003">
    <property type="entry name" value="Molybdenum cofactor-binding domain"/>
    <property type="match status" value="1"/>
</dbReference>
<dbReference type="InterPro" id="IPR046867">
    <property type="entry name" value="AldOxase/xan_DH_MoCoBD2"/>
</dbReference>
<dbReference type="EMBL" id="JASCZI010242320">
    <property type="protein sequence ID" value="MED6210627.1"/>
    <property type="molecule type" value="Genomic_DNA"/>
</dbReference>
<organism evidence="3 4">
    <name type="scientific">Stylosanthes scabra</name>
    <dbReference type="NCBI Taxonomy" id="79078"/>
    <lineage>
        <taxon>Eukaryota</taxon>
        <taxon>Viridiplantae</taxon>
        <taxon>Streptophyta</taxon>
        <taxon>Embryophyta</taxon>
        <taxon>Tracheophyta</taxon>
        <taxon>Spermatophyta</taxon>
        <taxon>Magnoliopsida</taxon>
        <taxon>eudicotyledons</taxon>
        <taxon>Gunneridae</taxon>
        <taxon>Pentapetalae</taxon>
        <taxon>rosids</taxon>
        <taxon>fabids</taxon>
        <taxon>Fabales</taxon>
        <taxon>Fabaceae</taxon>
        <taxon>Papilionoideae</taxon>
        <taxon>50 kb inversion clade</taxon>
        <taxon>dalbergioids sensu lato</taxon>
        <taxon>Dalbergieae</taxon>
        <taxon>Pterocarpus clade</taxon>
        <taxon>Stylosanthes</taxon>
    </lineage>
</organism>
<keyword evidence="4" id="KW-1185">Reference proteome</keyword>
<reference evidence="3 4" key="1">
    <citation type="journal article" date="2023" name="Plants (Basel)">
        <title>Bridging the Gap: Combining Genomics and Transcriptomics Approaches to Understand Stylosanthes scabra, an Orphan Legume from the Brazilian Caatinga.</title>
        <authorList>
            <person name="Ferreira-Neto J.R.C."/>
            <person name="da Silva M.D."/>
            <person name="Binneck E."/>
            <person name="de Melo N.F."/>
            <person name="da Silva R.H."/>
            <person name="de Melo A.L.T.M."/>
            <person name="Pandolfi V."/>
            <person name="Bustamante F.O."/>
            <person name="Brasileiro-Vidal A.C."/>
            <person name="Benko-Iseppon A.M."/>
        </authorList>
    </citation>
    <scope>NUCLEOTIDE SEQUENCE [LARGE SCALE GENOMIC DNA]</scope>
    <source>
        <tissue evidence="3">Leaves</tissue>
    </source>
</reference>
<protein>
    <submittedName>
        <fullName evidence="3">Aryl-alcohol oxidase 3</fullName>
    </submittedName>
</protein>
<dbReference type="Gene3D" id="3.30.365.10">
    <property type="entry name" value="Aldehyde oxidase/xanthine dehydrogenase, molybdopterin binding domain"/>
    <property type="match status" value="1"/>
</dbReference>
<sequence length="101" mass="11543">MHLLLLKFEESNWGRVFGQSILSVVQRGFTAGSTTLELSCEAIILCCNILVERLNPLKERLQKEMGSIKWETLILQAYMQAVNLSTSTLYVLRKDSTMYLN</sequence>
<dbReference type="InterPro" id="IPR016208">
    <property type="entry name" value="Ald_Oxase/xanthine_DH-like"/>
</dbReference>
<proteinExistence type="predicted"/>
<dbReference type="Proteomes" id="UP001341840">
    <property type="component" value="Unassembled WGS sequence"/>
</dbReference>
<accession>A0ABU6YJP0</accession>
<name>A0ABU6YJP0_9FABA</name>
<dbReference type="Pfam" id="PF20256">
    <property type="entry name" value="MoCoBD_2"/>
    <property type="match status" value="1"/>
</dbReference>
<dbReference type="PANTHER" id="PTHR11908">
    <property type="entry name" value="XANTHINE DEHYDROGENASE"/>
    <property type="match status" value="1"/>
</dbReference>
<evidence type="ECO:0000256" key="1">
    <source>
        <dbReference type="ARBA" id="ARBA00022505"/>
    </source>
</evidence>
<comment type="caution">
    <text evidence="3">The sequence shown here is derived from an EMBL/GenBank/DDBJ whole genome shotgun (WGS) entry which is preliminary data.</text>
</comment>
<dbReference type="PANTHER" id="PTHR11908:SF132">
    <property type="entry name" value="ALDEHYDE OXIDASE 1-RELATED"/>
    <property type="match status" value="1"/>
</dbReference>
<evidence type="ECO:0000313" key="3">
    <source>
        <dbReference type="EMBL" id="MED6210627.1"/>
    </source>
</evidence>
<dbReference type="InterPro" id="IPR037165">
    <property type="entry name" value="AldOxase/xan_DH_Mopterin-bd_sf"/>
</dbReference>
<gene>
    <name evidence="3" type="primary">AAO3_3</name>
    <name evidence="3" type="ORF">PIB30_065944</name>
</gene>
<evidence type="ECO:0000313" key="4">
    <source>
        <dbReference type="Proteomes" id="UP001341840"/>
    </source>
</evidence>
<feature type="domain" description="Aldehyde oxidase/xanthine dehydrogenase second molybdopterin binding" evidence="2">
    <location>
        <begin position="23"/>
        <end position="91"/>
    </location>
</feature>
<evidence type="ECO:0000259" key="2">
    <source>
        <dbReference type="Pfam" id="PF20256"/>
    </source>
</evidence>
<keyword evidence="1" id="KW-0500">Molybdenum</keyword>